<dbReference type="Proteomes" id="UP000195667">
    <property type="component" value="Unassembled WGS sequence"/>
</dbReference>
<proteinExistence type="predicted"/>
<name>A0A1R4HD27_9GAMM</name>
<dbReference type="EMBL" id="FUKI01000126">
    <property type="protein sequence ID" value="SJM94132.1"/>
    <property type="molecule type" value="Genomic_DNA"/>
</dbReference>
<reference evidence="2" key="1">
    <citation type="submission" date="2017-02" db="EMBL/GenBank/DDBJ databases">
        <authorList>
            <person name="Daims H."/>
        </authorList>
    </citation>
    <scope>NUCLEOTIDE SEQUENCE [LARGE SCALE GENOMIC DNA]</scope>
</reference>
<organism evidence="1 2">
    <name type="scientific">Crenothrix polyspora</name>
    <dbReference type="NCBI Taxonomy" id="360316"/>
    <lineage>
        <taxon>Bacteria</taxon>
        <taxon>Pseudomonadati</taxon>
        <taxon>Pseudomonadota</taxon>
        <taxon>Gammaproteobacteria</taxon>
        <taxon>Methylococcales</taxon>
        <taxon>Crenotrichaceae</taxon>
        <taxon>Crenothrix</taxon>
    </lineage>
</organism>
<dbReference type="AlphaFoldDB" id="A0A1R4HD27"/>
<gene>
    <name evidence="1" type="ORF">CRENPOLYSF1_50140</name>
</gene>
<evidence type="ECO:0000313" key="2">
    <source>
        <dbReference type="Proteomes" id="UP000195667"/>
    </source>
</evidence>
<evidence type="ECO:0000313" key="1">
    <source>
        <dbReference type="EMBL" id="SJM94132.1"/>
    </source>
</evidence>
<dbReference type="RefSeq" id="WP_087144161.1">
    <property type="nucleotide sequence ID" value="NZ_FUKI01000126.1"/>
</dbReference>
<sequence length="176" mass="19426">MIQTTKTSALASTNTNTLSIPDHLTPHNDPVSHWWPTDDALIYNAIENLPNTHAELTPTYTTKPIDISVAGHKISAEDFYNINTHNTEVCTGAEELLTGKTLKINFIELLQPTQTAIEQSALTPLNMGDGVLKYDIQTPLALVYTAEFDHVPYFSDTISSPTIQFIGQSLETIQIN</sequence>
<protein>
    <submittedName>
        <fullName evidence="1">Uncharacterized protein</fullName>
    </submittedName>
</protein>
<keyword evidence="2" id="KW-1185">Reference proteome</keyword>
<accession>A0A1R4HD27</accession>